<name>A0ABR3F1E8_9AGAR</name>
<accession>A0ABR3F1E8</accession>
<dbReference type="PROSITE" id="PS50011">
    <property type="entry name" value="PROTEIN_KINASE_DOM"/>
    <property type="match status" value="1"/>
</dbReference>
<dbReference type="InterPro" id="IPR001245">
    <property type="entry name" value="Ser-Thr/Tyr_kinase_cat_dom"/>
</dbReference>
<dbReference type="Proteomes" id="UP001465976">
    <property type="component" value="Unassembled WGS sequence"/>
</dbReference>
<dbReference type="Pfam" id="PF07714">
    <property type="entry name" value="PK_Tyr_Ser-Thr"/>
    <property type="match status" value="1"/>
</dbReference>
<reference evidence="5 6" key="1">
    <citation type="submission" date="2024-02" db="EMBL/GenBank/DDBJ databases">
        <title>A draft genome for the cacao thread blight pathogen Marasmius crinis-equi.</title>
        <authorList>
            <person name="Cohen S.P."/>
            <person name="Baruah I.K."/>
            <person name="Amoako-Attah I."/>
            <person name="Bukari Y."/>
            <person name="Meinhardt L.W."/>
            <person name="Bailey B.A."/>
        </authorList>
    </citation>
    <scope>NUCLEOTIDE SEQUENCE [LARGE SCALE GENOMIC DNA]</scope>
    <source>
        <strain evidence="5 6">GH-76</strain>
    </source>
</reference>
<dbReference type="SMART" id="SM00220">
    <property type="entry name" value="S_TKc"/>
    <property type="match status" value="1"/>
</dbReference>
<evidence type="ECO:0000256" key="3">
    <source>
        <dbReference type="SAM" id="MobiDB-lite"/>
    </source>
</evidence>
<feature type="compositionally biased region" description="Pro residues" evidence="3">
    <location>
        <begin position="637"/>
        <end position="648"/>
    </location>
</feature>
<dbReference type="InterPro" id="IPR011009">
    <property type="entry name" value="Kinase-like_dom_sf"/>
</dbReference>
<dbReference type="Gene3D" id="1.10.510.10">
    <property type="entry name" value="Transferase(Phosphotransferase) domain 1"/>
    <property type="match status" value="1"/>
</dbReference>
<evidence type="ECO:0000313" key="5">
    <source>
        <dbReference type="EMBL" id="KAL0569037.1"/>
    </source>
</evidence>
<gene>
    <name evidence="5" type="ORF">V5O48_012933</name>
</gene>
<evidence type="ECO:0000313" key="6">
    <source>
        <dbReference type="Proteomes" id="UP001465976"/>
    </source>
</evidence>
<sequence>MSFSRFFRSKTPDGLDDMRLVVQEILKDKAQYKKLQEARGDDAQRCLDTLQVLADSPDTEDKLRSSILKLMLRLSKSSGLCPNCLAIKNVKKLGEHPVGGGGFGDVWRGKIGDQVVCLKVVKVYLVSDVKKLMTEYMREAIVWQQLRHPNLLPFMGMYYLDKAREQLCLVSPWMERGNLVQYLKNTPKDFVDHESLAYDVAAGLAHLHGMKIVHGDLKGVNILMTPEERATIADFGLSRVSDTQTLRLSSSTTTQAKGTTRWLSPELLKSDPPCSASTSSDIYAYACVVYELIEANLLQQIFTGNIPFYELSEGAVIVAVLLNNKQPSRPSIPELKDAMWGIMTSCWAHESSLRPTAKDVVKRVGGFESARTGATVEHYPAPDWNHVQLASVWKNVKYPAVDTTEFLRVLGLDHLPMRIPVPPVNVQNAHAPYPPFEPLDNANYDGSFVHEERSGSGEGFWKRFLGQRRSSDSVTNESASSSRETMHFHPTPPPQGASFSGAPQPIVIHHHMQGAPFDLPPGIVRRRTDEDGIPPFYVHPAGPSNGAGLQQIPIPPTPPISPPGFAYPAGNEPGSPSFMVPMEPRSKKSKRFSFRKSKRSPSPPSTYVPNPSFYPANPGWPVPPQESSILGDFPPGFFAPPPQTPPRIPVGVPGLYHQAPQPQRRVTIGTPPLYQPQQPYIGAYPWAQQPQQS</sequence>
<proteinExistence type="predicted"/>
<dbReference type="PANTHER" id="PTHR44329:SF298">
    <property type="entry name" value="MIXED LINEAGE KINASE DOMAIN-LIKE PROTEIN"/>
    <property type="match status" value="1"/>
</dbReference>
<keyword evidence="2" id="KW-0067">ATP-binding</keyword>
<dbReference type="EMBL" id="JBAHYK010001206">
    <property type="protein sequence ID" value="KAL0569037.1"/>
    <property type="molecule type" value="Genomic_DNA"/>
</dbReference>
<dbReference type="SUPFAM" id="SSF56112">
    <property type="entry name" value="Protein kinase-like (PK-like)"/>
    <property type="match status" value="1"/>
</dbReference>
<dbReference type="InterPro" id="IPR008271">
    <property type="entry name" value="Ser/Thr_kinase_AS"/>
</dbReference>
<dbReference type="InterPro" id="IPR051681">
    <property type="entry name" value="Ser/Thr_Kinases-Pseudokinases"/>
</dbReference>
<comment type="caution">
    <text evidence="5">The sequence shown here is derived from an EMBL/GenBank/DDBJ whole genome shotgun (WGS) entry which is preliminary data.</text>
</comment>
<feature type="region of interest" description="Disordered" evidence="3">
    <location>
        <begin position="636"/>
        <end position="657"/>
    </location>
</feature>
<feature type="region of interest" description="Disordered" evidence="3">
    <location>
        <begin position="468"/>
        <end position="502"/>
    </location>
</feature>
<keyword evidence="6" id="KW-1185">Reference proteome</keyword>
<feature type="domain" description="Protein kinase" evidence="4">
    <location>
        <begin position="92"/>
        <end position="367"/>
    </location>
</feature>
<feature type="compositionally biased region" description="Polar residues" evidence="3">
    <location>
        <begin position="472"/>
        <end position="483"/>
    </location>
</feature>
<evidence type="ECO:0000256" key="1">
    <source>
        <dbReference type="ARBA" id="ARBA00022741"/>
    </source>
</evidence>
<dbReference type="PROSITE" id="PS00108">
    <property type="entry name" value="PROTEIN_KINASE_ST"/>
    <property type="match status" value="1"/>
</dbReference>
<protein>
    <recommendedName>
        <fullName evidence="4">Protein kinase domain-containing protein</fullName>
    </recommendedName>
</protein>
<evidence type="ECO:0000259" key="4">
    <source>
        <dbReference type="PROSITE" id="PS50011"/>
    </source>
</evidence>
<dbReference type="InterPro" id="IPR000719">
    <property type="entry name" value="Prot_kinase_dom"/>
</dbReference>
<dbReference type="PANTHER" id="PTHR44329">
    <property type="entry name" value="SERINE/THREONINE-PROTEIN KINASE TNNI3K-RELATED"/>
    <property type="match status" value="1"/>
</dbReference>
<organism evidence="5 6">
    <name type="scientific">Marasmius crinis-equi</name>
    <dbReference type="NCBI Taxonomy" id="585013"/>
    <lineage>
        <taxon>Eukaryota</taxon>
        <taxon>Fungi</taxon>
        <taxon>Dikarya</taxon>
        <taxon>Basidiomycota</taxon>
        <taxon>Agaricomycotina</taxon>
        <taxon>Agaricomycetes</taxon>
        <taxon>Agaricomycetidae</taxon>
        <taxon>Agaricales</taxon>
        <taxon>Marasmiineae</taxon>
        <taxon>Marasmiaceae</taxon>
        <taxon>Marasmius</taxon>
    </lineage>
</organism>
<feature type="compositionally biased region" description="Basic residues" evidence="3">
    <location>
        <begin position="587"/>
        <end position="599"/>
    </location>
</feature>
<keyword evidence="1" id="KW-0547">Nucleotide-binding</keyword>
<evidence type="ECO:0000256" key="2">
    <source>
        <dbReference type="ARBA" id="ARBA00022840"/>
    </source>
</evidence>
<feature type="region of interest" description="Disordered" evidence="3">
    <location>
        <begin position="569"/>
        <end position="610"/>
    </location>
</feature>